<evidence type="ECO:0000259" key="6">
    <source>
        <dbReference type="Pfam" id="PF01368"/>
    </source>
</evidence>
<evidence type="ECO:0000313" key="11">
    <source>
        <dbReference type="Proteomes" id="UP000295689"/>
    </source>
</evidence>
<evidence type="ECO:0000256" key="2">
    <source>
        <dbReference type="ARBA" id="ARBA00019841"/>
    </source>
</evidence>
<evidence type="ECO:0000256" key="1">
    <source>
        <dbReference type="ARBA" id="ARBA00005915"/>
    </source>
</evidence>
<dbReference type="PANTHER" id="PTHR30255:SF2">
    <property type="entry name" value="SINGLE-STRANDED-DNA-SPECIFIC EXONUCLEASE RECJ"/>
    <property type="match status" value="1"/>
</dbReference>
<accession>A0A4R2BEA8</accession>
<dbReference type="InterPro" id="IPR051673">
    <property type="entry name" value="SSDNA_exonuclease_RecJ"/>
</dbReference>
<dbReference type="Pfam" id="PF01368">
    <property type="entry name" value="DHH"/>
    <property type="match status" value="1"/>
</dbReference>
<keyword evidence="4" id="KW-0378">Hydrolase</keyword>
<comment type="similarity">
    <text evidence="1">Belongs to the RecJ family.</text>
</comment>
<keyword evidence="3" id="KW-0540">Nuclease</keyword>
<dbReference type="PANTHER" id="PTHR30255">
    <property type="entry name" value="SINGLE-STRANDED-DNA-SPECIFIC EXONUCLEASE RECJ"/>
    <property type="match status" value="1"/>
</dbReference>
<proteinExistence type="inferred from homology"/>
<name>A0A4R2BEA8_9BACI</name>
<keyword evidence="11" id="KW-1185">Reference proteome</keyword>
<dbReference type="GO" id="GO:0006310">
    <property type="term" value="P:DNA recombination"/>
    <property type="evidence" value="ECO:0007669"/>
    <property type="project" value="InterPro"/>
</dbReference>
<dbReference type="SUPFAM" id="SSF64182">
    <property type="entry name" value="DHH phosphoesterases"/>
    <property type="match status" value="1"/>
</dbReference>
<dbReference type="GO" id="GO:0006281">
    <property type="term" value="P:DNA repair"/>
    <property type="evidence" value="ECO:0007669"/>
    <property type="project" value="InterPro"/>
</dbReference>
<organism evidence="10 11">
    <name type="scientific">Mesobacillus foraminis</name>
    <dbReference type="NCBI Taxonomy" id="279826"/>
    <lineage>
        <taxon>Bacteria</taxon>
        <taxon>Bacillati</taxon>
        <taxon>Bacillota</taxon>
        <taxon>Bacilli</taxon>
        <taxon>Bacillales</taxon>
        <taxon>Bacillaceae</taxon>
        <taxon>Mesobacillus</taxon>
    </lineage>
</organism>
<dbReference type="GO" id="GO:0003676">
    <property type="term" value="F:nucleic acid binding"/>
    <property type="evidence" value="ECO:0007669"/>
    <property type="project" value="InterPro"/>
</dbReference>
<sequence length="839" mass="93798">MNEIKNHTINQSAGNVLRILYLGVINKALEHSRRLNRWQGSCIIEKLRGERMLKSRTKWNVKQTDSMKAKELAEVLNIAPLTASLLVNRGIETVQDARDFLFNDNIEFHDPFLLKDMDKAVERINKAVQEQQPILIFGDYDADGVSSTTVMMRVLLDLGANVDYYIPNRFTEGYGPNEAAFRKAAEKGTALIITVDTGISALHEADVARELGMDLIITDHHEPGPVLPNAYAIVHPKLEDSKYPFRDLAGVGVAFKLAHALYGAAPEELLEIAAIGTIADLVSLTNENRLIAKKGIEQLRKTQNLGLRALFKLTKTESASINEETVGFMIGPRINAAGRLGSADPAVRLLLSEDPGEAAMLASEIDGLNKERQALVASIAEEAINEVETNFPVEDNHVLVIGKEDWNPGVIGIVASRLVEKYYRPTIVLSFDKEKGVAKGSARSIAGFDLFKNLSASRDILPHFGGHPMAAGMTLKLEDVVELRKRLNKLASEQLTESDLTPVTQVDLEADIKDITLDFLKEMGQLSPYGVDNPKPRVMIKDASISSMRRIGGNNAHLKITLGNDGASLDGIGFGLGDLHEHISPISSLSVIGELSINEWNNIRKPQIFLQDVAVNSWQLFDIRGLRRTEKLKEMVPEDGTKWILFDEGKEERFLPFAQKSLVKIRSLEEAINTEIDSTNIVLLDLPASGGMLEKLISGKKPARVYVHFHKEDSDFFSTMPTREHFKWFYAFLAKKAPFDLKRHGEELAKYRGWSKETIEFMSQVFFDLDFVKINNGIISLEKSVPKRDLSESKTYQKKQATFTLENDLLYSSFEQLKSWFDQVIQGSVQNEEAITEWI</sequence>
<evidence type="ECO:0000256" key="3">
    <source>
        <dbReference type="ARBA" id="ARBA00022722"/>
    </source>
</evidence>
<dbReference type="InterPro" id="IPR038763">
    <property type="entry name" value="DHH_sf"/>
</dbReference>
<dbReference type="InterPro" id="IPR018779">
    <property type="entry name" value="RecJ_C"/>
</dbReference>
<dbReference type="Pfam" id="PF10141">
    <property type="entry name" value="ssDNA-exonuc_C"/>
    <property type="match status" value="1"/>
</dbReference>
<dbReference type="Pfam" id="PF02272">
    <property type="entry name" value="DHHA1"/>
    <property type="match status" value="1"/>
</dbReference>
<evidence type="ECO:0000256" key="5">
    <source>
        <dbReference type="ARBA" id="ARBA00022839"/>
    </source>
</evidence>
<protein>
    <recommendedName>
        <fullName evidence="2">Single-stranded-DNA-specific exonuclease RecJ</fullName>
    </recommendedName>
</protein>
<dbReference type="EMBL" id="SLVV01000007">
    <property type="protein sequence ID" value="TCN24592.1"/>
    <property type="molecule type" value="Genomic_DNA"/>
</dbReference>
<dbReference type="Gene3D" id="3.90.1640.30">
    <property type="match status" value="1"/>
</dbReference>
<dbReference type="NCBIfam" id="TIGR00644">
    <property type="entry name" value="recJ"/>
    <property type="match status" value="1"/>
</dbReference>
<feature type="domain" description="DHHA1" evidence="7">
    <location>
        <begin position="397"/>
        <end position="492"/>
    </location>
</feature>
<comment type="caution">
    <text evidence="10">The sequence shown here is derived from an EMBL/GenBank/DDBJ whole genome shotgun (WGS) entry which is preliminary data.</text>
</comment>
<evidence type="ECO:0000256" key="4">
    <source>
        <dbReference type="ARBA" id="ARBA00022801"/>
    </source>
</evidence>
<dbReference type="Gene3D" id="3.10.310.30">
    <property type="match status" value="1"/>
</dbReference>
<dbReference type="InterPro" id="IPR041122">
    <property type="entry name" value="RecJ_OB"/>
</dbReference>
<dbReference type="InterPro" id="IPR001667">
    <property type="entry name" value="DDH_dom"/>
</dbReference>
<reference evidence="10 11" key="1">
    <citation type="journal article" date="2015" name="Stand. Genomic Sci.">
        <title>Genomic Encyclopedia of Bacterial and Archaeal Type Strains, Phase III: the genomes of soil and plant-associated and newly described type strains.</title>
        <authorList>
            <person name="Whitman W.B."/>
            <person name="Woyke T."/>
            <person name="Klenk H.P."/>
            <person name="Zhou Y."/>
            <person name="Lilburn T.G."/>
            <person name="Beck B.J."/>
            <person name="De Vos P."/>
            <person name="Vandamme P."/>
            <person name="Eisen J.A."/>
            <person name="Garrity G."/>
            <person name="Hugenholtz P."/>
            <person name="Kyrpides N.C."/>
        </authorList>
    </citation>
    <scope>NUCLEOTIDE SEQUENCE [LARGE SCALE GENOMIC DNA]</scope>
    <source>
        <strain evidence="10 11">CV53</strain>
    </source>
</reference>
<gene>
    <name evidence="10" type="ORF">EV146_107297</name>
</gene>
<dbReference type="InterPro" id="IPR004610">
    <property type="entry name" value="RecJ"/>
</dbReference>
<evidence type="ECO:0000259" key="8">
    <source>
        <dbReference type="Pfam" id="PF10141"/>
    </source>
</evidence>
<evidence type="ECO:0000259" key="7">
    <source>
        <dbReference type="Pfam" id="PF02272"/>
    </source>
</evidence>
<dbReference type="Pfam" id="PF17768">
    <property type="entry name" value="RecJ_OB"/>
    <property type="match status" value="1"/>
</dbReference>
<feature type="domain" description="RecJ OB" evidence="9">
    <location>
        <begin position="506"/>
        <end position="612"/>
    </location>
</feature>
<keyword evidence="5 10" id="KW-0269">Exonuclease</keyword>
<dbReference type="InterPro" id="IPR003156">
    <property type="entry name" value="DHHA1_dom"/>
</dbReference>
<feature type="domain" description="Single-stranded-DNA-specific exonuclease RecJ C-terminal" evidence="8">
    <location>
        <begin position="619"/>
        <end position="821"/>
    </location>
</feature>
<evidence type="ECO:0000313" key="10">
    <source>
        <dbReference type="EMBL" id="TCN24592.1"/>
    </source>
</evidence>
<dbReference type="Proteomes" id="UP000295689">
    <property type="component" value="Unassembled WGS sequence"/>
</dbReference>
<dbReference type="AlphaFoldDB" id="A0A4R2BEA8"/>
<evidence type="ECO:0000259" key="9">
    <source>
        <dbReference type="Pfam" id="PF17768"/>
    </source>
</evidence>
<dbReference type="GO" id="GO:0008409">
    <property type="term" value="F:5'-3' exonuclease activity"/>
    <property type="evidence" value="ECO:0007669"/>
    <property type="project" value="InterPro"/>
</dbReference>
<feature type="domain" description="DDH" evidence="6">
    <location>
        <begin position="134"/>
        <end position="277"/>
    </location>
</feature>